<dbReference type="Gene3D" id="1.25.40.90">
    <property type="match status" value="1"/>
</dbReference>
<name>A0A699ZTI5_HAELA</name>
<dbReference type="GO" id="GO:0043130">
    <property type="term" value="F:ubiquitin binding"/>
    <property type="evidence" value="ECO:0007669"/>
    <property type="project" value="InterPro"/>
</dbReference>
<sequence length="156" mass="17380">MFSNFAERVAQKFKELGPQDELDKAIASLVSAGCDPELLGPDWGVNMQLVDIVNRQPSEGSEKLLRVVNRTMGRPSAKQQLLVLTMLDTCVRNCHPTLHIQLGSSLLWADLIKLAQDTGVSRIDAEVRDKILAMVEDYGRWLAVPLAFQDTYNTLV</sequence>
<feature type="non-terminal residue" evidence="3">
    <location>
        <position position="1"/>
    </location>
</feature>
<feature type="domain" description="VHS" evidence="2">
    <location>
        <begin position="33"/>
        <end position="156"/>
    </location>
</feature>
<gene>
    <name evidence="3" type="ORF">HaLaN_24278</name>
</gene>
<dbReference type="GO" id="GO:0043328">
    <property type="term" value="P:protein transport to vacuole involved in ubiquitin-dependent protein catabolic process via the multivesicular body sorting pathway"/>
    <property type="evidence" value="ECO:0007669"/>
    <property type="project" value="InterPro"/>
</dbReference>
<dbReference type="SUPFAM" id="SSF48464">
    <property type="entry name" value="ENTH/VHS domain"/>
    <property type="match status" value="1"/>
</dbReference>
<proteinExistence type="inferred from homology"/>
<dbReference type="InterPro" id="IPR008942">
    <property type="entry name" value="ENTH_VHS"/>
</dbReference>
<dbReference type="EMBL" id="BLLF01003046">
    <property type="protein sequence ID" value="GFH26177.1"/>
    <property type="molecule type" value="Genomic_DNA"/>
</dbReference>
<dbReference type="PANTHER" id="PTHR45898">
    <property type="entry name" value="TOM1-LIKE PROTEIN"/>
    <property type="match status" value="1"/>
</dbReference>
<organism evidence="3 4">
    <name type="scientific">Haematococcus lacustris</name>
    <name type="common">Green alga</name>
    <name type="synonym">Haematococcus pluvialis</name>
    <dbReference type="NCBI Taxonomy" id="44745"/>
    <lineage>
        <taxon>Eukaryota</taxon>
        <taxon>Viridiplantae</taxon>
        <taxon>Chlorophyta</taxon>
        <taxon>core chlorophytes</taxon>
        <taxon>Chlorophyceae</taxon>
        <taxon>CS clade</taxon>
        <taxon>Chlamydomonadales</taxon>
        <taxon>Haematococcaceae</taxon>
        <taxon>Haematococcus</taxon>
    </lineage>
</organism>
<dbReference type="AlphaFoldDB" id="A0A699ZTI5"/>
<evidence type="ECO:0000313" key="4">
    <source>
        <dbReference type="Proteomes" id="UP000485058"/>
    </source>
</evidence>
<evidence type="ECO:0000259" key="2">
    <source>
        <dbReference type="PROSITE" id="PS50179"/>
    </source>
</evidence>
<dbReference type="PANTHER" id="PTHR45898:SF4">
    <property type="entry name" value="TARGET OF MYB PROTEIN 1"/>
    <property type="match status" value="1"/>
</dbReference>
<accession>A0A699ZTI5</accession>
<dbReference type="InterPro" id="IPR002014">
    <property type="entry name" value="VHS_dom"/>
</dbReference>
<dbReference type="GO" id="GO:0035091">
    <property type="term" value="F:phosphatidylinositol binding"/>
    <property type="evidence" value="ECO:0007669"/>
    <property type="project" value="InterPro"/>
</dbReference>
<evidence type="ECO:0000313" key="3">
    <source>
        <dbReference type="EMBL" id="GFH26177.1"/>
    </source>
</evidence>
<evidence type="ECO:0000256" key="1">
    <source>
        <dbReference type="ARBA" id="ARBA00007708"/>
    </source>
</evidence>
<dbReference type="SMART" id="SM00288">
    <property type="entry name" value="VHS"/>
    <property type="match status" value="1"/>
</dbReference>
<reference evidence="3 4" key="1">
    <citation type="submission" date="2020-02" db="EMBL/GenBank/DDBJ databases">
        <title>Draft genome sequence of Haematococcus lacustris strain NIES-144.</title>
        <authorList>
            <person name="Morimoto D."/>
            <person name="Nakagawa S."/>
            <person name="Yoshida T."/>
            <person name="Sawayama S."/>
        </authorList>
    </citation>
    <scope>NUCLEOTIDE SEQUENCE [LARGE SCALE GENOMIC DNA]</scope>
    <source>
        <strain evidence="3 4">NIES-144</strain>
    </source>
</reference>
<dbReference type="PROSITE" id="PS50179">
    <property type="entry name" value="VHS"/>
    <property type="match status" value="1"/>
</dbReference>
<feature type="non-terminal residue" evidence="3">
    <location>
        <position position="156"/>
    </location>
</feature>
<comment type="similarity">
    <text evidence="1">Belongs to the TOM1 family.</text>
</comment>
<protein>
    <recommendedName>
        <fullName evidence="2">VHS domain-containing protein</fullName>
    </recommendedName>
</protein>
<dbReference type="CDD" id="cd03561">
    <property type="entry name" value="VHS"/>
    <property type="match status" value="1"/>
</dbReference>
<dbReference type="Proteomes" id="UP000485058">
    <property type="component" value="Unassembled WGS sequence"/>
</dbReference>
<comment type="caution">
    <text evidence="3">The sequence shown here is derived from an EMBL/GenBank/DDBJ whole genome shotgun (WGS) entry which is preliminary data.</text>
</comment>
<dbReference type="InterPro" id="IPR044836">
    <property type="entry name" value="TOL_plant"/>
</dbReference>
<keyword evidence="4" id="KW-1185">Reference proteome</keyword>
<dbReference type="Pfam" id="PF00790">
    <property type="entry name" value="VHS"/>
    <property type="match status" value="1"/>
</dbReference>